<reference evidence="1" key="1">
    <citation type="submission" date="2014-09" db="EMBL/GenBank/DDBJ databases">
        <authorList>
            <person name="Magalhaes I.L.F."/>
            <person name="Oliveira U."/>
            <person name="Santos F.R."/>
            <person name="Vidigal T.H.D.A."/>
            <person name="Brescovit A.D."/>
            <person name="Santos A.J."/>
        </authorList>
    </citation>
    <scope>NUCLEOTIDE SEQUENCE</scope>
    <source>
        <tissue evidence="1">Shoot tissue taken approximately 20 cm above the soil surface</tissue>
    </source>
</reference>
<dbReference type="PANTHER" id="PTHR32098">
    <property type="entry name" value="LYCOPENE BETA/EPSILON CYCLASE PROTEIN"/>
    <property type="match status" value="1"/>
</dbReference>
<dbReference type="PANTHER" id="PTHR32098:SF5">
    <property type="entry name" value="LYCOPENE BETA_EPSILON CYCLASE PROTEIN"/>
    <property type="match status" value="1"/>
</dbReference>
<accession>A0A0A9DJE0</accession>
<name>A0A0A9DJE0_ARUDO</name>
<evidence type="ECO:0000313" key="1">
    <source>
        <dbReference type="EMBL" id="JAD88669.1"/>
    </source>
</evidence>
<proteinExistence type="predicted"/>
<dbReference type="EMBL" id="GBRH01209226">
    <property type="protein sequence ID" value="JAD88669.1"/>
    <property type="molecule type" value="Transcribed_RNA"/>
</dbReference>
<protein>
    <submittedName>
        <fullName evidence="1">Uncharacterized protein</fullName>
    </submittedName>
</protein>
<reference evidence="1" key="2">
    <citation type="journal article" date="2015" name="Data Brief">
        <title>Shoot transcriptome of the giant reed, Arundo donax.</title>
        <authorList>
            <person name="Barrero R.A."/>
            <person name="Guerrero F.D."/>
            <person name="Moolhuijzen P."/>
            <person name="Goolsby J.A."/>
            <person name="Tidwell J."/>
            <person name="Bellgard S.E."/>
            <person name="Bellgard M.I."/>
        </authorList>
    </citation>
    <scope>NUCLEOTIDE SEQUENCE</scope>
    <source>
        <tissue evidence="1">Shoot tissue taken approximately 20 cm above the soil surface</tissue>
    </source>
</reference>
<dbReference type="AlphaFoldDB" id="A0A0A9DJE0"/>
<organism evidence="1">
    <name type="scientific">Arundo donax</name>
    <name type="common">Giant reed</name>
    <name type="synonym">Donax arundinaceus</name>
    <dbReference type="NCBI Taxonomy" id="35708"/>
    <lineage>
        <taxon>Eukaryota</taxon>
        <taxon>Viridiplantae</taxon>
        <taxon>Streptophyta</taxon>
        <taxon>Embryophyta</taxon>
        <taxon>Tracheophyta</taxon>
        <taxon>Spermatophyta</taxon>
        <taxon>Magnoliopsida</taxon>
        <taxon>Liliopsida</taxon>
        <taxon>Poales</taxon>
        <taxon>Poaceae</taxon>
        <taxon>PACMAD clade</taxon>
        <taxon>Arundinoideae</taxon>
        <taxon>Arundineae</taxon>
        <taxon>Arundo</taxon>
    </lineage>
</organism>
<sequence>MIMEKISGGEKVRGAGGAYSYSALKRSDQIWSSICEGQADPKVPEVVTRVQGPLVDYDRGAGSEIFDVLVCGGMLEGARVEYFKKRAYGNCGNWDPY</sequence>